<evidence type="ECO:0000313" key="2">
    <source>
        <dbReference type="Proteomes" id="UP000176725"/>
    </source>
</evidence>
<dbReference type="STRING" id="1802521.A2893_02520"/>
<gene>
    <name evidence="1" type="ORF">A2893_02520</name>
</gene>
<evidence type="ECO:0000313" key="1">
    <source>
        <dbReference type="EMBL" id="OGM63827.1"/>
    </source>
</evidence>
<sequence length="82" mass="9456">MGVYNIIKLDKGCPNCGAIVEWQSKDLVIDKIYPVERVLETFSLNKRMSGEVHTLCVKCKTWTEAEIRKGKLRNFKLTKPKD</sequence>
<dbReference type="AlphaFoldDB" id="A0A1F8BIE1"/>
<reference evidence="1 2" key="1">
    <citation type="journal article" date="2016" name="Nat. Commun.">
        <title>Thousands of microbial genomes shed light on interconnected biogeochemical processes in an aquifer system.</title>
        <authorList>
            <person name="Anantharaman K."/>
            <person name="Brown C.T."/>
            <person name="Hug L.A."/>
            <person name="Sharon I."/>
            <person name="Castelle C.J."/>
            <person name="Probst A.J."/>
            <person name="Thomas B.C."/>
            <person name="Singh A."/>
            <person name="Wilkins M.J."/>
            <person name="Karaoz U."/>
            <person name="Brodie E.L."/>
            <person name="Williams K.H."/>
            <person name="Hubbard S.S."/>
            <person name="Banfield J.F."/>
        </authorList>
    </citation>
    <scope>NUCLEOTIDE SEQUENCE [LARGE SCALE GENOMIC DNA]</scope>
</reference>
<name>A0A1F8BIE1_9BACT</name>
<protein>
    <submittedName>
        <fullName evidence="1">Uncharacterized protein</fullName>
    </submittedName>
</protein>
<accession>A0A1F8BIE1</accession>
<dbReference type="EMBL" id="MGHH01000015">
    <property type="protein sequence ID" value="OGM63827.1"/>
    <property type="molecule type" value="Genomic_DNA"/>
</dbReference>
<organism evidence="1 2">
    <name type="scientific">Candidatus Woesebacteria bacterium RIFCSPLOWO2_01_FULL_39_25</name>
    <dbReference type="NCBI Taxonomy" id="1802521"/>
    <lineage>
        <taxon>Bacteria</taxon>
        <taxon>Candidatus Woeseibacteriota</taxon>
    </lineage>
</organism>
<dbReference type="Proteomes" id="UP000176725">
    <property type="component" value="Unassembled WGS sequence"/>
</dbReference>
<proteinExistence type="predicted"/>
<comment type="caution">
    <text evidence="1">The sequence shown here is derived from an EMBL/GenBank/DDBJ whole genome shotgun (WGS) entry which is preliminary data.</text>
</comment>